<dbReference type="AlphaFoldDB" id="A0A9W4U6J0"/>
<dbReference type="SUPFAM" id="SSF103473">
    <property type="entry name" value="MFS general substrate transporter"/>
    <property type="match status" value="1"/>
</dbReference>
<accession>A0A9W4U6J0</accession>
<protein>
    <recommendedName>
        <fullName evidence="4">MFS general substrate transporter</fullName>
    </recommendedName>
</protein>
<feature type="transmembrane region" description="Helical" evidence="1">
    <location>
        <begin position="180"/>
        <end position="202"/>
    </location>
</feature>
<dbReference type="Proteomes" id="UP001152607">
    <property type="component" value="Unassembled WGS sequence"/>
</dbReference>
<evidence type="ECO:0000256" key="1">
    <source>
        <dbReference type="SAM" id="Phobius"/>
    </source>
</evidence>
<feature type="transmembrane region" description="Helical" evidence="1">
    <location>
        <begin position="363"/>
        <end position="385"/>
    </location>
</feature>
<dbReference type="InterPro" id="IPR036259">
    <property type="entry name" value="MFS_trans_sf"/>
</dbReference>
<dbReference type="EMBL" id="CAOQHR010000002">
    <property type="protein sequence ID" value="CAI6313899.1"/>
    <property type="molecule type" value="Genomic_DNA"/>
</dbReference>
<feature type="transmembrane region" description="Helical" evidence="1">
    <location>
        <begin position="271"/>
        <end position="289"/>
    </location>
</feature>
<feature type="transmembrane region" description="Helical" evidence="1">
    <location>
        <begin position="391"/>
        <end position="413"/>
    </location>
</feature>
<evidence type="ECO:0000313" key="3">
    <source>
        <dbReference type="Proteomes" id="UP001152607"/>
    </source>
</evidence>
<feature type="transmembrane region" description="Helical" evidence="1">
    <location>
        <begin position="91"/>
        <end position="107"/>
    </location>
</feature>
<feature type="transmembrane region" description="Helical" evidence="1">
    <location>
        <begin position="301"/>
        <end position="321"/>
    </location>
</feature>
<keyword evidence="1" id="KW-0472">Membrane</keyword>
<feature type="transmembrane region" description="Helical" evidence="1">
    <location>
        <begin position="327"/>
        <end position="351"/>
    </location>
</feature>
<comment type="caution">
    <text evidence="2">The sequence shown here is derived from an EMBL/GenBank/DDBJ whole genome shotgun (WGS) entry which is preliminary data.</text>
</comment>
<organism evidence="2 3">
    <name type="scientific">Periconia digitata</name>
    <dbReference type="NCBI Taxonomy" id="1303443"/>
    <lineage>
        <taxon>Eukaryota</taxon>
        <taxon>Fungi</taxon>
        <taxon>Dikarya</taxon>
        <taxon>Ascomycota</taxon>
        <taxon>Pezizomycotina</taxon>
        <taxon>Dothideomycetes</taxon>
        <taxon>Pleosporomycetidae</taxon>
        <taxon>Pleosporales</taxon>
        <taxon>Massarineae</taxon>
        <taxon>Periconiaceae</taxon>
        <taxon>Periconia</taxon>
    </lineage>
</organism>
<keyword evidence="1" id="KW-0812">Transmembrane</keyword>
<reference evidence="2" key="1">
    <citation type="submission" date="2023-01" db="EMBL/GenBank/DDBJ databases">
        <authorList>
            <person name="Van Ghelder C."/>
            <person name="Rancurel C."/>
        </authorList>
    </citation>
    <scope>NUCLEOTIDE SEQUENCE</scope>
    <source>
        <strain evidence="2">CNCM I-4278</strain>
    </source>
</reference>
<proteinExistence type="predicted"/>
<keyword evidence="3" id="KW-1185">Reference proteome</keyword>
<feature type="transmembrane region" description="Helical" evidence="1">
    <location>
        <begin position="59"/>
        <end position="84"/>
    </location>
</feature>
<dbReference type="OrthoDB" id="3797192at2759"/>
<feature type="transmembrane region" description="Helical" evidence="1">
    <location>
        <begin position="231"/>
        <end position="251"/>
    </location>
</feature>
<evidence type="ECO:0000313" key="2">
    <source>
        <dbReference type="EMBL" id="CAI6313899.1"/>
    </source>
</evidence>
<gene>
    <name evidence="2" type="ORF">PDIGIT_LOCUS3324</name>
</gene>
<evidence type="ECO:0008006" key="4">
    <source>
        <dbReference type="Google" id="ProtNLM"/>
    </source>
</evidence>
<sequence>MPSAILFTSRQRTYTANALVLFAAHGTLLSTGIHLLYAYTTQLPTTSLNLLSLVPALEIITFYCFPLFTSFLCSLLPTAFFNILSARSKHFHILAASATAAACPLILPHLPATFLATLLVRGVLMGSSLGYVRGTTLRLLAAHYKHDIALASLQAAFWGCCGGAVLNLGIWAYLSTENIIAASVVEGVVIAISLFSAWALLVSSPLPPSPSSPYTISSPNNYPRIRMSANAWILVVSIIALSPSIHTLPVYLPLVLTSTPLTYQTYPTTPILILSVALVAAVIPAAYFPSENTRTFRLGPLDTLLLSTLLTSLSILCVAFSPLSRSFPLVVVSVLLWGLSVGGVMAIWGYVPCVFLGGGRRGWEVVSAGIGIGGAVGVLGVAAALEKGGGIEKVFGCVGGIGLVVVGGAVTVVRWRVCRGSGRGWLVVI</sequence>
<name>A0A9W4U6J0_9PLEO</name>
<keyword evidence="1" id="KW-1133">Transmembrane helix</keyword>
<feature type="transmembrane region" description="Helical" evidence="1">
    <location>
        <begin position="18"/>
        <end position="39"/>
    </location>
</feature>
<feature type="transmembrane region" description="Helical" evidence="1">
    <location>
        <begin position="153"/>
        <end position="174"/>
    </location>
</feature>